<dbReference type="Gene3D" id="1.10.760.10">
    <property type="entry name" value="Cytochrome c-like domain"/>
    <property type="match status" value="2"/>
</dbReference>
<dbReference type="GO" id="GO:0046872">
    <property type="term" value="F:metal ion binding"/>
    <property type="evidence" value="ECO:0007669"/>
    <property type="project" value="UniProtKB-KW"/>
</dbReference>
<evidence type="ECO:0000259" key="10">
    <source>
        <dbReference type="PROSITE" id="PS51007"/>
    </source>
</evidence>
<proteinExistence type="predicted"/>
<dbReference type="AlphaFoldDB" id="A0A8J3GER0"/>
<dbReference type="SUPFAM" id="SSF46626">
    <property type="entry name" value="Cytochrome c"/>
    <property type="match status" value="2"/>
</dbReference>
<evidence type="ECO:0000256" key="1">
    <source>
        <dbReference type="ARBA" id="ARBA00004196"/>
    </source>
</evidence>
<keyword evidence="8" id="KW-0732">Signal</keyword>
<dbReference type="GO" id="GO:0004130">
    <property type="term" value="F:cytochrome-c peroxidase activity"/>
    <property type="evidence" value="ECO:0007669"/>
    <property type="project" value="TreeGrafter"/>
</dbReference>
<gene>
    <name evidence="11" type="ORF">GCM10007047_23370</name>
</gene>
<evidence type="ECO:0000256" key="6">
    <source>
        <dbReference type="PROSITE-ProRule" id="PRU00433"/>
    </source>
</evidence>
<dbReference type="PANTHER" id="PTHR30600">
    <property type="entry name" value="CYTOCHROME C PEROXIDASE-RELATED"/>
    <property type="match status" value="1"/>
</dbReference>
<dbReference type="InterPro" id="IPR009056">
    <property type="entry name" value="Cyt_c-like_dom"/>
</dbReference>
<dbReference type="InterPro" id="IPR036909">
    <property type="entry name" value="Cyt_c-like_dom_sf"/>
</dbReference>
<organism evidence="11 12">
    <name type="scientific">Cerasicoccus arenae</name>
    <dbReference type="NCBI Taxonomy" id="424488"/>
    <lineage>
        <taxon>Bacteria</taxon>
        <taxon>Pseudomonadati</taxon>
        <taxon>Verrucomicrobiota</taxon>
        <taxon>Opitutia</taxon>
        <taxon>Puniceicoccales</taxon>
        <taxon>Cerasicoccaceae</taxon>
        <taxon>Cerasicoccus</taxon>
    </lineage>
</organism>
<accession>A0A8J3GER0</accession>
<dbReference type="Gene3D" id="2.60.40.10">
    <property type="entry name" value="Immunoglobulins"/>
    <property type="match status" value="1"/>
</dbReference>
<evidence type="ECO:0000256" key="8">
    <source>
        <dbReference type="SAM" id="SignalP"/>
    </source>
</evidence>
<feature type="domain" description="Cytochrome c" evidence="10">
    <location>
        <begin position="371"/>
        <end position="492"/>
    </location>
</feature>
<feature type="signal peptide" evidence="8">
    <location>
        <begin position="1"/>
        <end position="22"/>
    </location>
</feature>
<dbReference type="InterPro" id="IPR051395">
    <property type="entry name" value="Cytochrome_c_Peroxidase/MauG"/>
</dbReference>
<evidence type="ECO:0000259" key="9">
    <source>
        <dbReference type="PROSITE" id="PS50853"/>
    </source>
</evidence>
<feature type="chain" id="PRO_5035240554" description="Cytochrome-c peroxidase" evidence="8">
    <location>
        <begin position="23"/>
        <end position="784"/>
    </location>
</feature>
<dbReference type="Pfam" id="PF03150">
    <property type="entry name" value="CCP_MauG"/>
    <property type="match status" value="1"/>
</dbReference>
<evidence type="ECO:0000256" key="5">
    <source>
        <dbReference type="ARBA" id="ARBA00023004"/>
    </source>
</evidence>
<dbReference type="EMBL" id="BMXG01000014">
    <property type="protein sequence ID" value="GHC05736.1"/>
    <property type="molecule type" value="Genomic_DNA"/>
</dbReference>
<evidence type="ECO:0000256" key="3">
    <source>
        <dbReference type="ARBA" id="ARBA00022723"/>
    </source>
</evidence>
<dbReference type="InterPro" id="IPR004852">
    <property type="entry name" value="Di-haem_cyt_c_peroxidsae"/>
</dbReference>
<evidence type="ECO:0000256" key="4">
    <source>
        <dbReference type="ARBA" id="ARBA00023002"/>
    </source>
</evidence>
<dbReference type="InterPro" id="IPR003961">
    <property type="entry name" value="FN3_dom"/>
</dbReference>
<evidence type="ECO:0000256" key="2">
    <source>
        <dbReference type="ARBA" id="ARBA00022617"/>
    </source>
</evidence>
<evidence type="ECO:0000256" key="7">
    <source>
        <dbReference type="SAM" id="MobiDB-lite"/>
    </source>
</evidence>
<reference evidence="11" key="1">
    <citation type="journal article" date="2014" name="Int. J. Syst. Evol. Microbiol.">
        <title>Complete genome sequence of Corynebacterium casei LMG S-19264T (=DSM 44701T), isolated from a smear-ripened cheese.</title>
        <authorList>
            <consortium name="US DOE Joint Genome Institute (JGI-PGF)"/>
            <person name="Walter F."/>
            <person name="Albersmeier A."/>
            <person name="Kalinowski J."/>
            <person name="Ruckert C."/>
        </authorList>
    </citation>
    <scope>NUCLEOTIDE SEQUENCE</scope>
    <source>
        <strain evidence="11">KCTC 12870</strain>
    </source>
</reference>
<dbReference type="GO" id="GO:0030313">
    <property type="term" value="C:cell envelope"/>
    <property type="evidence" value="ECO:0007669"/>
    <property type="project" value="UniProtKB-SubCell"/>
</dbReference>
<keyword evidence="2 6" id="KW-0349">Heme</keyword>
<feature type="domain" description="Fibronectin type-III" evidence="9">
    <location>
        <begin position="28"/>
        <end position="117"/>
    </location>
</feature>
<dbReference type="GO" id="GO:0020037">
    <property type="term" value="F:heme binding"/>
    <property type="evidence" value="ECO:0007669"/>
    <property type="project" value="InterPro"/>
</dbReference>
<dbReference type="SUPFAM" id="SSF49265">
    <property type="entry name" value="Fibronectin type III"/>
    <property type="match status" value="1"/>
</dbReference>
<name>A0A8J3GER0_9BACT</name>
<dbReference type="PROSITE" id="PS51007">
    <property type="entry name" value="CYTC"/>
    <property type="match status" value="1"/>
</dbReference>
<protein>
    <recommendedName>
        <fullName evidence="13">Cytochrome-c peroxidase</fullName>
    </recommendedName>
</protein>
<evidence type="ECO:0000313" key="11">
    <source>
        <dbReference type="EMBL" id="GHC05736.1"/>
    </source>
</evidence>
<dbReference type="PROSITE" id="PS50853">
    <property type="entry name" value="FN3"/>
    <property type="match status" value="1"/>
</dbReference>
<dbReference type="RefSeq" id="WP_189515347.1">
    <property type="nucleotide sequence ID" value="NZ_BMXG01000014.1"/>
</dbReference>
<dbReference type="Proteomes" id="UP000642829">
    <property type="component" value="Unassembled WGS sequence"/>
</dbReference>
<comment type="caution">
    <text evidence="11">The sequence shown here is derived from an EMBL/GenBank/DDBJ whole genome shotgun (WGS) entry which is preliminary data.</text>
</comment>
<evidence type="ECO:0000313" key="12">
    <source>
        <dbReference type="Proteomes" id="UP000642829"/>
    </source>
</evidence>
<keyword evidence="12" id="KW-1185">Reference proteome</keyword>
<feature type="region of interest" description="Disordered" evidence="7">
    <location>
        <begin position="170"/>
        <end position="190"/>
    </location>
</feature>
<sequence length="784" mass="84090">MHYRIFCRILAALIATTTLALAQDTLYAPMGVDASDGDYSTKVMVRWEPVAYATQYRIYRAMTNNIANAAELSVTNRPHYFDTSPTAGQTYYYWVGAENDVALSPLAGPDTGLRANGTTNFGTDTPLLPPPEPNGNALTASKAYLGKALFWEEQVSSTGTMACATCHAPTHGGTDQRSGADPTRATHPGPDGVFGTTDDVIGSPGVPLNTADGLYTWSDGYGYNEQVTGRYPRPAINAGYTDELFWDGRATSNFTDPLTSQTVLTSGAALESQAAGPLANDVEMSHIGSTWSDVIARIEAARPLALATDIPTALAAWIDDRDYPALFIEAYGDSDITVARVAMAIASYERLLFSDRTKYDRMLMGIENFTASETRGRNLFAGPRCQNCHDGPTFSDGDFHNIGVRPITGNEDMGRYDVTGRNADRGDFLTAGLRNVTLRGPFMHTGSIDTLRDVIDFYNRGGDFASTANELRPAGLNATGINDVISFLETLTDDRVADESPPFDHPTLYTNSSRIPVIADGGYPGLGNVIPQVVALEPPLVGNPSFTVGVIDGRPGAEAVFVLDITEPATSSIPPPSQVACYFPTTLIQSEEDGSGSGSVSVEIPDDPTLVGQTLYGRWYVLDDASATGIACSPTITITLFGEGGIDGKTGFAAWADMLLATLSPEDAEALANPDGDPLLNIEEYFANTDATQRNGSTLTMGSVSIDGIDYPTLSYTRRQFSADIKPIVEYSADLLTWISSNDMLEEISVVSNGDGTETITVRSLTSIQSNARQFLRLKLRLVE</sequence>
<comment type="subcellular location">
    <subcellularLocation>
        <location evidence="1">Cell envelope</location>
    </subcellularLocation>
</comment>
<reference evidence="11" key="2">
    <citation type="submission" date="2020-09" db="EMBL/GenBank/DDBJ databases">
        <authorList>
            <person name="Sun Q."/>
            <person name="Kim S."/>
        </authorList>
    </citation>
    <scope>NUCLEOTIDE SEQUENCE</scope>
    <source>
        <strain evidence="11">KCTC 12870</strain>
    </source>
</reference>
<keyword evidence="3 6" id="KW-0479">Metal-binding</keyword>
<dbReference type="GO" id="GO:0009055">
    <property type="term" value="F:electron transfer activity"/>
    <property type="evidence" value="ECO:0007669"/>
    <property type="project" value="InterPro"/>
</dbReference>
<dbReference type="InterPro" id="IPR013783">
    <property type="entry name" value="Ig-like_fold"/>
</dbReference>
<keyword evidence="5 6" id="KW-0408">Iron</keyword>
<evidence type="ECO:0008006" key="13">
    <source>
        <dbReference type="Google" id="ProtNLM"/>
    </source>
</evidence>
<keyword evidence="4" id="KW-0560">Oxidoreductase</keyword>
<dbReference type="InterPro" id="IPR036116">
    <property type="entry name" value="FN3_sf"/>
</dbReference>